<evidence type="ECO:0000313" key="2">
    <source>
        <dbReference type="EMBL" id="UUN97146.1"/>
    </source>
</evidence>
<evidence type="ECO:0000313" key="3">
    <source>
        <dbReference type="Proteomes" id="UP000644140"/>
    </source>
</evidence>
<dbReference type="InterPro" id="IPR023631">
    <property type="entry name" value="Amidase_dom"/>
</dbReference>
<dbReference type="PANTHER" id="PTHR11895:SF176">
    <property type="entry name" value="AMIDASE AMID-RELATED"/>
    <property type="match status" value="1"/>
</dbReference>
<accession>A0A8I1AG81</accession>
<dbReference type="Pfam" id="PF01425">
    <property type="entry name" value="Amidase"/>
    <property type="match status" value="1"/>
</dbReference>
<dbReference type="Proteomes" id="UP000644140">
    <property type="component" value="Chromosome"/>
</dbReference>
<dbReference type="EC" id="3.5.1.4" evidence="2"/>
<proteinExistence type="predicted"/>
<organism evidence="2 3">
    <name type="scientific">Acinetobacter bereziniae</name>
    <name type="common">Acinetobacter genomosp. 10</name>
    <dbReference type="NCBI Taxonomy" id="106648"/>
    <lineage>
        <taxon>Bacteria</taxon>
        <taxon>Pseudomonadati</taxon>
        <taxon>Pseudomonadota</taxon>
        <taxon>Gammaproteobacteria</taxon>
        <taxon>Moraxellales</taxon>
        <taxon>Moraxellaceae</taxon>
        <taxon>Acinetobacter</taxon>
    </lineage>
</organism>
<dbReference type="InterPro" id="IPR020556">
    <property type="entry name" value="Amidase_CS"/>
</dbReference>
<dbReference type="AlphaFoldDB" id="A0A8I1AG81"/>
<dbReference type="RefSeq" id="WP_198114665.1">
    <property type="nucleotide sequence ID" value="NZ_CP066121.1"/>
</dbReference>
<dbReference type="InterPro" id="IPR036928">
    <property type="entry name" value="AS_sf"/>
</dbReference>
<dbReference type="GO" id="GO:0004040">
    <property type="term" value="F:amidase activity"/>
    <property type="evidence" value="ECO:0007669"/>
    <property type="project" value="UniProtKB-EC"/>
</dbReference>
<reference evidence="2" key="1">
    <citation type="submission" date="2022-02" db="EMBL/GenBank/DDBJ databases">
        <title>Characterization of Tn125 harboring carbapenem-resistant Acinetobacter bereziniae clinical isolates.</title>
        <authorList>
            <person name="Wong N.-K."/>
            <person name="Pan Q."/>
        </authorList>
    </citation>
    <scope>NUCLEOTIDE SEQUENCE</scope>
    <source>
        <strain evidence="2">GD03393</strain>
    </source>
</reference>
<dbReference type="InterPro" id="IPR000120">
    <property type="entry name" value="Amidase"/>
</dbReference>
<dbReference type="PROSITE" id="PS00571">
    <property type="entry name" value="AMIDASES"/>
    <property type="match status" value="1"/>
</dbReference>
<name>A0A8I1AG81_ACIBZ</name>
<dbReference type="Gene3D" id="3.90.1300.10">
    <property type="entry name" value="Amidase signature (AS) domain"/>
    <property type="match status" value="1"/>
</dbReference>
<dbReference type="PANTHER" id="PTHR11895">
    <property type="entry name" value="TRANSAMIDASE"/>
    <property type="match status" value="1"/>
</dbReference>
<dbReference type="SUPFAM" id="SSF75304">
    <property type="entry name" value="Amidase signature (AS) enzymes"/>
    <property type="match status" value="1"/>
</dbReference>
<feature type="domain" description="Amidase" evidence="1">
    <location>
        <begin position="25"/>
        <end position="434"/>
    </location>
</feature>
<sequence>MDDAISLSQQYAQGITDPIQELERAFDVIQQVNDSTFISLSIERAYREAHASTERWKAHAPLSLFDGVPIAWKDLFDVQGTVTTAGSKTRVHHATAQHDADGVMQLTRMGMVNLGKTNLTEFAYSGLGLNPHFGTPKNVVDPRCIPGGSSSGAATSVGQKIVPISMGTDTAGSIRIPASFNGLVGYRSSSSRYSKKGVFPLAASLDSVGPISRSVRDCIVLDQLMLGQIQSNIPPQPQSKNMQIYVDLDMLNHPSVQDCVKHNFLQTIEILQQAEIRVVHKRIGAFNQAQTLIDSGQWLGAAEAYTLHEALLHSDQAELMDQRVRKRLLSAKDTLASSQIHLYQMAQHLKASLKTELAEGFLLTPTTAHTAPELAPLEANEVLFIQTNLNTLRLTMPGSYLDMPSISLPNGTDSNGRPTGILLSSYSGNDQSLLSVALSIEHILHNND</sequence>
<dbReference type="NCBIfam" id="NF004766">
    <property type="entry name" value="PRK06102.1"/>
    <property type="match status" value="1"/>
</dbReference>
<evidence type="ECO:0000259" key="1">
    <source>
        <dbReference type="Pfam" id="PF01425"/>
    </source>
</evidence>
<dbReference type="EMBL" id="CP092085">
    <property type="protein sequence ID" value="UUN97146.1"/>
    <property type="molecule type" value="Genomic_DNA"/>
</dbReference>
<gene>
    <name evidence="2" type="ORF">I9054_017590</name>
</gene>
<protein>
    <submittedName>
        <fullName evidence="2">Amidase</fullName>
        <ecNumber evidence="2">3.5.1.4</ecNumber>
    </submittedName>
</protein>
<keyword evidence="2" id="KW-0378">Hydrolase</keyword>